<keyword evidence="6" id="KW-0378">Hydrolase</keyword>
<dbReference type="Xenbase" id="XB-GENE-964031">
    <property type="gene designation" value="fahd2a"/>
</dbReference>
<reference evidence="4" key="2">
    <citation type="submission" date="2011-06" db="UniProtKB">
        <authorList>
            <consortium name="Ensembl"/>
        </authorList>
    </citation>
    <scope>IDENTIFICATION</scope>
</reference>
<dbReference type="GO" id="GO:0050163">
    <property type="term" value="F:oxaloacetate tautomerase activity"/>
    <property type="evidence" value="ECO:0007669"/>
    <property type="project" value="UniProtKB-ARBA"/>
</dbReference>
<dbReference type="GO" id="GO:0046872">
    <property type="term" value="F:metal ion binding"/>
    <property type="evidence" value="ECO:0007669"/>
    <property type="project" value="UniProtKB-KW"/>
</dbReference>
<dbReference type="Bgee" id="ENSXETG00000004339">
    <property type="expression patterns" value="Expressed in mesonephros and 13 other cell types or tissues"/>
</dbReference>
<organism evidence="4">
    <name type="scientific">Xenopus tropicalis</name>
    <name type="common">Western clawed frog</name>
    <name type="synonym">Silurana tropicalis</name>
    <dbReference type="NCBI Taxonomy" id="8364"/>
    <lineage>
        <taxon>Eukaryota</taxon>
        <taxon>Metazoa</taxon>
        <taxon>Chordata</taxon>
        <taxon>Craniata</taxon>
        <taxon>Vertebrata</taxon>
        <taxon>Euteleostomi</taxon>
        <taxon>Amphibia</taxon>
        <taxon>Batrachia</taxon>
        <taxon>Anura</taxon>
        <taxon>Pipoidea</taxon>
        <taxon>Pipidae</taxon>
        <taxon>Xenopodinae</taxon>
        <taxon>Xenopus</taxon>
        <taxon>Silurana</taxon>
    </lineage>
</organism>
<dbReference type="AGR" id="Xenbase:XB-GENE-964031"/>
<accession>F6QF40</accession>
<dbReference type="Ensembl" id="ENSXETT00000009448">
    <property type="protein sequence ID" value="ENSXETP00000009448"/>
    <property type="gene ID" value="ENSXETG00000004339"/>
</dbReference>
<dbReference type="AlphaFoldDB" id="F6QF40"/>
<evidence type="ECO:0000313" key="7">
    <source>
        <dbReference type="Xenbase" id="XB-GENE-964031"/>
    </source>
</evidence>
<evidence type="ECO:0000313" key="5">
    <source>
        <dbReference type="Proteomes" id="UP000008143"/>
    </source>
</evidence>
<protein>
    <submittedName>
        <fullName evidence="4">Fumarylacetoacetate hydrolase domain containing 2A</fullName>
    </submittedName>
    <submittedName>
        <fullName evidence="6">Fumarylacetoacetate hydrolase domain-containing protein 2A isoform X1</fullName>
    </submittedName>
</protein>
<feature type="domain" description="Fumarylacetoacetase-like C-terminal" evidence="3">
    <location>
        <begin position="112"/>
        <end position="319"/>
    </location>
</feature>
<keyword evidence="2" id="KW-0479">Metal-binding</keyword>
<name>F6QF40_XENTR</name>
<dbReference type="PANTHER" id="PTHR42796:SF4">
    <property type="entry name" value="FUMARYLACETOACETATE HYDROLASE DOMAIN-CONTAINING PROTEIN 2A"/>
    <property type="match status" value="1"/>
</dbReference>
<dbReference type="InterPro" id="IPR051121">
    <property type="entry name" value="FAH"/>
</dbReference>
<dbReference type="PANTHER" id="PTHR42796">
    <property type="entry name" value="FUMARYLACETOACETATE HYDROLASE DOMAIN-CONTAINING PROTEIN 2A-RELATED"/>
    <property type="match status" value="1"/>
</dbReference>
<dbReference type="CTD" id="51011"/>
<dbReference type="Proteomes" id="UP000008143">
    <property type="component" value="Chromosome 3"/>
</dbReference>
<sequence length="319" mass="35116">MLTQTQGILRVLQSTLHTLPKRNISLSPALNMRLVQFQNSGSQNPKIGLELQDGGNVIDLNAYDPSLPCRMREFLEIGESALQIAKRALDSNQHILSRSEISLLAPISNPEKIICIGMNYVDHCLEQNVPVPKEPIIFSKFASSIVGPSDPIRIPAESKEVDWEVELAFVIGKKGRNIKEEDAMDHVVGFTVAHDVSARDWQMNKNGKQWLLGKTFDTFCPLGPALVTKDAISDPHNLGIRCRVNGDLVQNSNTNQMVFKTEALIAWASKFMTLNPGDIFLTGTPPGVGVFRKPPVFLKAGDVVLCEIDELGAIKNPVV</sequence>
<dbReference type="GO" id="GO:0006107">
    <property type="term" value="P:oxaloacetate metabolic process"/>
    <property type="evidence" value="ECO:0007669"/>
    <property type="project" value="UniProtKB-ARBA"/>
</dbReference>
<dbReference type="ExpressionAtlas" id="F6QF40">
    <property type="expression patterns" value="baseline"/>
</dbReference>
<dbReference type="InterPro" id="IPR011234">
    <property type="entry name" value="Fumarylacetoacetase-like_C"/>
</dbReference>
<dbReference type="OrthoDB" id="411064at2759"/>
<dbReference type="Gene3D" id="3.90.850.10">
    <property type="entry name" value="Fumarylacetoacetase-like, C-terminal domain"/>
    <property type="match status" value="1"/>
</dbReference>
<comment type="similarity">
    <text evidence="1">Belongs to the FAH family.</text>
</comment>
<dbReference type="GeneID" id="734144"/>
<dbReference type="FunFam" id="3.90.850.10:FF:000002">
    <property type="entry name" value="2-hydroxyhepta-2,4-diene-1,7-dioate isomerase"/>
    <property type="match status" value="1"/>
</dbReference>
<proteinExistence type="inferred from homology"/>
<evidence type="ECO:0000313" key="4">
    <source>
        <dbReference type="Ensembl" id="ENSXETP00000009448"/>
    </source>
</evidence>
<evidence type="ECO:0000313" key="6">
    <source>
        <dbReference type="RefSeq" id="XP_012814660.1"/>
    </source>
</evidence>
<dbReference type="InterPro" id="IPR036663">
    <property type="entry name" value="Fumarylacetoacetase_C_sf"/>
</dbReference>
<dbReference type="Pfam" id="PF01557">
    <property type="entry name" value="FAA_hydrolase"/>
    <property type="match status" value="1"/>
</dbReference>
<dbReference type="GO" id="GO:0016787">
    <property type="term" value="F:hydrolase activity"/>
    <property type="evidence" value="ECO:0007669"/>
    <property type="project" value="UniProtKB-KW"/>
</dbReference>
<evidence type="ECO:0000259" key="3">
    <source>
        <dbReference type="Pfam" id="PF01557"/>
    </source>
</evidence>
<reference evidence="6" key="3">
    <citation type="submission" date="2025-04" db="UniProtKB">
        <authorList>
            <consortium name="RefSeq"/>
        </authorList>
    </citation>
    <scope>IDENTIFICATION</scope>
    <source>
        <strain evidence="6">Nigerian</strain>
        <tissue evidence="6">Liver and blood</tissue>
    </source>
</reference>
<evidence type="ECO:0000256" key="2">
    <source>
        <dbReference type="ARBA" id="ARBA00022723"/>
    </source>
</evidence>
<evidence type="ECO:0000256" key="1">
    <source>
        <dbReference type="ARBA" id="ARBA00010211"/>
    </source>
</evidence>
<reference evidence="4" key="1">
    <citation type="journal article" date="2010" name="Science">
        <title>The genome of the Western clawed frog Xenopus tropicalis.</title>
        <authorList>
            <person name="Hellsten U."/>
            <person name="Harland R.M."/>
            <person name="Gilchrist M.J."/>
            <person name="Hendrix D."/>
            <person name="Jurka J."/>
            <person name="Kapitonov V."/>
            <person name="Ovcharenko I."/>
            <person name="Putnam N.H."/>
            <person name="Shu S."/>
            <person name="Taher L."/>
            <person name="Blitz I.L."/>
            <person name="Blumberg B."/>
            <person name="Dichmann D.S."/>
            <person name="Dubchak I."/>
            <person name="Amaya E."/>
            <person name="Detter J.C."/>
            <person name="Fletcher R."/>
            <person name="Gerhard D.S."/>
            <person name="Goodstein D."/>
            <person name="Graves T."/>
            <person name="Grigoriev I.V."/>
            <person name="Grimwood J."/>
            <person name="Kawashima T."/>
            <person name="Lindquist E."/>
            <person name="Lucas S.M."/>
            <person name="Mead P.E."/>
            <person name="Mitros T."/>
            <person name="Ogino H."/>
            <person name="Ohta Y."/>
            <person name="Poliakov A.V."/>
            <person name="Pollet N."/>
            <person name="Robert J."/>
            <person name="Salamov A."/>
            <person name="Sater A.K."/>
            <person name="Schmutz J."/>
            <person name="Terry A."/>
            <person name="Vize P.D."/>
            <person name="Warren W.C."/>
            <person name="Wells D."/>
            <person name="Wills A."/>
            <person name="Wilson R.K."/>
            <person name="Zimmerman L.B."/>
            <person name="Zorn A.M."/>
            <person name="Grainger R."/>
            <person name="Grammer T."/>
            <person name="Khokha M.K."/>
            <person name="Richardson P.M."/>
            <person name="Rokhsar D.S."/>
        </authorList>
    </citation>
    <scope>NUCLEOTIDE SEQUENCE [LARGE SCALE GENOMIC DNA]</scope>
    <source>
        <strain evidence="4">Nigerian</strain>
    </source>
</reference>
<dbReference type="SUPFAM" id="SSF56529">
    <property type="entry name" value="FAH"/>
    <property type="match status" value="1"/>
</dbReference>
<dbReference type="GeneTree" id="ENSGT00940000160571"/>
<gene>
    <name evidence="4 6 7" type="primary">fahd2a</name>
    <name evidence="6" type="synonym">fahd2</name>
</gene>
<keyword evidence="5" id="KW-1185">Reference proteome</keyword>
<dbReference type="RefSeq" id="XP_012814660.1">
    <property type="nucleotide sequence ID" value="XM_012959206.3"/>
</dbReference>